<organism evidence="5 6">
    <name type="scientific">Streptomyces roseicoloratus</name>
    <dbReference type="NCBI Taxonomy" id="2508722"/>
    <lineage>
        <taxon>Bacteria</taxon>
        <taxon>Bacillati</taxon>
        <taxon>Actinomycetota</taxon>
        <taxon>Actinomycetes</taxon>
        <taxon>Kitasatosporales</taxon>
        <taxon>Streptomycetaceae</taxon>
        <taxon>Streptomyces</taxon>
    </lineage>
</organism>
<accession>A0ABY9S6F5</accession>
<evidence type="ECO:0000256" key="3">
    <source>
        <dbReference type="SAM" id="MobiDB-lite"/>
    </source>
</evidence>
<evidence type="ECO:0000259" key="4">
    <source>
        <dbReference type="PROSITE" id="PS50075"/>
    </source>
</evidence>
<sequence length="167" mass="18408">MSTTRRLANDPLTSAWAAGLRSSLRAYARTHLPEAMVPAHFVVLPDLPKLPNGKVDRKSLPPLTAEETPEAAFVAPRTPVETQLARIWQDLLGLPKVGVETSFFDLGGDSLTVLQMTAQVREIYDVRLDLRRMFEEPHRRPAGADGQLPGRPDRDRAGNPEASPARP</sequence>
<feature type="domain" description="Carrier" evidence="4">
    <location>
        <begin position="75"/>
        <end position="152"/>
    </location>
</feature>
<proteinExistence type="predicted"/>
<evidence type="ECO:0000313" key="6">
    <source>
        <dbReference type="Proteomes" id="UP001250858"/>
    </source>
</evidence>
<dbReference type="Proteomes" id="UP001250858">
    <property type="component" value="Chromosome"/>
</dbReference>
<reference evidence="5 6" key="1">
    <citation type="submission" date="2023-09" db="EMBL/GenBank/DDBJ databases">
        <title>Complete genome of Streptomyces roseicoloratus T14.</title>
        <authorList>
            <person name="Bashizi T."/>
            <person name="Kim M.-J."/>
            <person name="Lee G."/>
            <person name="Tagele S.B."/>
            <person name="Shin J.-H."/>
        </authorList>
    </citation>
    <scope>NUCLEOTIDE SEQUENCE [LARGE SCALE GENOMIC DNA]</scope>
    <source>
        <strain evidence="5 6">T14</strain>
    </source>
</reference>
<dbReference type="InterPro" id="IPR006162">
    <property type="entry name" value="Ppantetheine_attach_site"/>
</dbReference>
<dbReference type="InterPro" id="IPR045851">
    <property type="entry name" value="AMP-bd_C_sf"/>
</dbReference>
<dbReference type="Gene3D" id="1.10.1200.10">
    <property type="entry name" value="ACP-like"/>
    <property type="match status" value="1"/>
</dbReference>
<keyword evidence="6" id="KW-1185">Reference proteome</keyword>
<keyword evidence="2" id="KW-0597">Phosphoprotein</keyword>
<dbReference type="PROSITE" id="PS00012">
    <property type="entry name" value="PHOSPHOPANTETHEINE"/>
    <property type="match status" value="1"/>
</dbReference>
<dbReference type="PROSITE" id="PS50075">
    <property type="entry name" value="CARRIER"/>
    <property type="match status" value="1"/>
</dbReference>
<gene>
    <name evidence="5" type="ORF">RGF97_32450</name>
</gene>
<dbReference type="SUPFAM" id="SSF56801">
    <property type="entry name" value="Acetyl-CoA synthetase-like"/>
    <property type="match status" value="1"/>
</dbReference>
<protein>
    <submittedName>
        <fullName evidence="5">Phosphopantetheine-binding protein</fullName>
    </submittedName>
</protein>
<evidence type="ECO:0000256" key="1">
    <source>
        <dbReference type="ARBA" id="ARBA00022450"/>
    </source>
</evidence>
<evidence type="ECO:0000313" key="5">
    <source>
        <dbReference type="EMBL" id="WMX48570.1"/>
    </source>
</evidence>
<dbReference type="PANTHER" id="PTHR45527">
    <property type="entry name" value="NONRIBOSOMAL PEPTIDE SYNTHETASE"/>
    <property type="match status" value="1"/>
</dbReference>
<dbReference type="InterPro" id="IPR009081">
    <property type="entry name" value="PP-bd_ACP"/>
</dbReference>
<dbReference type="RefSeq" id="WP_309549989.1">
    <property type="nucleotide sequence ID" value="NZ_CP133762.1"/>
</dbReference>
<dbReference type="Pfam" id="PF00550">
    <property type="entry name" value="PP-binding"/>
    <property type="match status" value="1"/>
</dbReference>
<dbReference type="InterPro" id="IPR036736">
    <property type="entry name" value="ACP-like_sf"/>
</dbReference>
<dbReference type="EMBL" id="CP133762">
    <property type="protein sequence ID" value="WMX48570.1"/>
    <property type="molecule type" value="Genomic_DNA"/>
</dbReference>
<dbReference type="PANTHER" id="PTHR45527:SF1">
    <property type="entry name" value="FATTY ACID SYNTHASE"/>
    <property type="match status" value="1"/>
</dbReference>
<dbReference type="SUPFAM" id="SSF47336">
    <property type="entry name" value="ACP-like"/>
    <property type="match status" value="1"/>
</dbReference>
<name>A0ABY9S6F5_9ACTN</name>
<keyword evidence="1" id="KW-0596">Phosphopantetheine</keyword>
<evidence type="ECO:0000256" key="2">
    <source>
        <dbReference type="ARBA" id="ARBA00022553"/>
    </source>
</evidence>
<dbReference type="Gene3D" id="3.30.300.30">
    <property type="match status" value="1"/>
</dbReference>
<feature type="region of interest" description="Disordered" evidence="3">
    <location>
        <begin position="137"/>
        <end position="167"/>
    </location>
</feature>